<dbReference type="SUPFAM" id="SSF82679">
    <property type="entry name" value="N-utilization substance G protein NusG, N-terminal domain"/>
    <property type="match status" value="1"/>
</dbReference>
<evidence type="ECO:0000259" key="3">
    <source>
        <dbReference type="Pfam" id="PF02357"/>
    </source>
</evidence>
<dbReference type="InterPro" id="IPR036735">
    <property type="entry name" value="NGN_dom_sf"/>
</dbReference>
<name>A0A7C2P275_9PLAN</name>
<evidence type="ECO:0000313" key="4">
    <source>
        <dbReference type="EMBL" id="HEN16994.1"/>
    </source>
</evidence>
<proteinExistence type="predicted"/>
<dbReference type="Pfam" id="PF02357">
    <property type="entry name" value="NusG"/>
    <property type="match status" value="1"/>
</dbReference>
<evidence type="ECO:0000256" key="1">
    <source>
        <dbReference type="ARBA" id="ARBA00023163"/>
    </source>
</evidence>
<organism evidence="4">
    <name type="scientific">Schlesneria paludicola</name>
    <dbReference type="NCBI Taxonomy" id="360056"/>
    <lineage>
        <taxon>Bacteria</taxon>
        <taxon>Pseudomonadati</taxon>
        <taxon>Planctomycetota</taxon>
        <taxon>Planctomycetia</taxon>
        <taxon>Planctomycetales</taxon>
        <taxon>Planctomycetaceae</taxon>
        <taxon>Schlesneria</taxon>
    </lineage>
</organism>
<dbReference type="EMBL" id="DSOK01000443">
    <property type="protein sequence ID" value="HEN16994.1"/>
    <property type="molecule type" value="Genomic_DNA"/>
</dbReference>
<feature type="domain" description="NusG-like N-terminal" evidence="3">
    <location>
        <begin position="75"/>
        <end position="149"/>
    </location>
</feature>
<dbReference type="Gene3D" id="3.30.70.940">
    <property type="entry name" value="NusG, N-terminal domain"/>
    <property type="match status" value="1"/>
</dbReference>
<dbReference type="CDD" id="cd09895">
    <property type="entry name" value="NGN_SP_UpxY"/>
    <property type="match status" value="1"/>
</dbReference>
<evidence type="ECO:0000256" key="2">
    <source>
        <dbReference type="SAM" id="MobiDB-lite"/>
    </source>
</evidence>
<comment type="caution">
    <text evidence="4">The sequence shown here is derived from an EMBL/GenBank/DDBJ whole genome shotgun (WGS) entry which is preliminary data.</text>
</comment>
<protein>
    <recommendedName>
        <fullName evidence="3">NusG-like N-terminal domain-containing protein</fullName>
    </recommendedName>
</protein>
<dbReference type="InterPro" id="IPR006645">
    <property type="entry name" value="NGN-like_dom"/>
</dbReference>
<gene>
    <name evidence="4" type="ORF">ENQ76_16160</name>
</gene>
<feature type="region of interest" description="Disordered" evidence="2">
    <location>
        <begin position="1"/>
        <end position="43"/>
    </location>
</feature>
<sequence>MGSRPFLHFGSSGKTPRRRHGGHESYMMKGGQLAPPTDDSRPLESGRMPFAAPIPAIWPEHIWDGRALTAPDSTAWYALKVRPRCEKQVAKELMDCAVAYCLSLRTTPRIYQRRRVETQVPLFPGYVFAAGTEEQISVLWRLRNVSATLAPPSQDEFVQELSGVCRLMMSGAPLTREARLLPGERARITHGSLKGLEGTVLRNSDGIRLIVGVTWMGQGVSVAVTADMLERVWSPDPLGARPGIRG</sequence>
<accession>A0A7C2P275</accession>
<dbReference type="AlphaFoldDB" id="A0A7C2P275"/>
<reference evidence="4" key="1">
    <citation type="journal article" date="2020" name="mSystems">
        <title>Genome- and Community-Level Interaction Insights into Carbon Utilization and Element Cycling Functions of Hydrothermarchaeota in Hydrothermal Sediment.</title>
        <authorList>
            <person name="Zhou Z."/>
            <person name="Liu Y."/>
            <person name="Xu W."/>
            <person name="Pan J."/>
            <person name="Luo Z.H."/>
            <person name="Li M."/>
        </authorList>
    </citation>
    <scope>NUCLEOTIDE SEQUENCE [LARGE SCALE GENOMIC DNA]</scope>
    <source>
        <strain evidence="4">SpSt-339</strain>
    </source>
</reference>
<keyword evidence="1" id="KW-0804">Transcription</keyword>
<dbReference type="GO" id="GO:0006354">
    <property type="term" value="P:DNA-templated transcription elongation"/>
    <property type="evidence" value="ECO:0007669"/>
    <property type="project" value="InterPro"/>
</dbReference>